<feature type="compositionally biased region" description="Polar residues" evidence="6">
    <location>
        <begin position="126"/>
        <end position="140"/>
    </location>
</feature>
<dbReference type="InterPro" id="IPR017901">
    <property type="entry name" value="C-CAP_CF_C-like"/>
</dbReference>
<evidence type="ECO:0000256" key="4">
    <source>
        <dbReference type="ARBA" id="ARBA00022990"/>
    </source>
</evidence>
<evidence type="ECO:0000256" key="5">
    <source>
        <dbReference type="ARBA" id="ARBA00026055"/>
    </source>
</evidence>
<dbReference type="AlphaFoldDB" id="A0A8H7DC54"/>
<evidence type="ECO:0000259" key="7">
    <source>
        <dbReference type="PROSITE" id="PS51329"/>
    </source>
</evidence>
<evidence type="ECO:0000256" key="6">
    <source>
        <dbReference type="SAM" id="MobiDB-lite"/>
    </source>
</evidence>
<dbReference type="InterPro" id="IPR038397">
    <property type="entry name" value="TBCC_N_sf"/>
</dbReference>
<dbReference type="GO" id="GO:0015631">
    <property type="term" value="F:tubulin binding"/>
    <property type="evidence" value="ECO:0007669"/>
    <property type="project" value="InterPro"/>
</dbReference>
<gene>
    <name evidence="8" type="ORF">MSAN_00926900</name>
</gene>
<dbReference type="InterPro" id="IPR027684">
    <property type="entry name" value="TBCC"/>
</dbReference>
<dbReference type="GO" id="GO:0005737">
    <property type="term" value="C:cytoplasm"/>
    <property type="evidence" value="ECO:0007669"/>
    <property type="project" value="UniProtKB-SubCell"/>
</dbReference>
<accession>A0A8H7DC54</accession>
<evidence type="ECO:0000313" key="8">
    <source>
        <dbReference type="EMBL" id="KAF7366688.1"/>
    </source>
</evidence>
<dbReference type="PANTHER" id="PTHR15139">
    <property type="entry name" value="TUBULIN FOLDING COFACTOR C"/>
    <property type="match status" value="1"/>
</dbReference>
<dbReference type="Gene3D" id="2.160.20.70">
    <property type="match status" value="1"/>
</dbReference>
<dbReference type="Gene3D" id="1.20.58.1250">
    <property type="entry name" value="Tubulin Binding Cofactor C, N-terminal domain"/>
    <property type="match status" value="1"/>
</dbReference>
<dbReference type="PROSITE" id="PS51329">
    <property type="entry name" value="C_CAP_COFACTOR_C"/>
    <property type="match status" value="1"/>
</dbReference>
<dbReference type="InterPro" id="IPR012945">
    <property type="entry name" value="Tubulin-bd_cofactor_C_dom"/>
</dbReference>
<feature type="domain" description="C-CAP/cofactor C-like" evidence="7">
    <location>
        <begin position="121"/>
        <end position="290"/>
    </location>
</feature>
<comment type="caution">
    <text evidence="8">The sequence shown here is derived from an EMBL/GenBank/DDBJ whole genome shotgun (WGS) entry which is preliminary data.</text>
</comment>
<evidence type="ECO:0000256" key="2">
    <source>
        <dbReference type="ARBA" id="ARBA00008848"/>
    </source>
</evidence>
<feature type="region of interest" description="Disordered" evidence="6">
    <location>
        <begin position="108"/>
        <end position="140"/>
    </location>
</feature>
<dbReference type="EMBL" id="JACAZH010000006">
    <property type="protein sequence ID" value="KAF7366688.1"/>
    <property type="molecule type" value="Genomic_DNA"/>
</dbReference>
<keyword evidence="4" id="KW-0007">Acetylation</keyword>
<dbReference type="GO" id="GO:0007021">
    <property type="term" value="P:tubulin complex assembly"/>
    <property type="evidence" value="ECO:0007669"/>
    <property type="project" value="TreeGrafter"/>
</dbReference>
<dbReference type="InterPro" id="IPR031925">
    <property type="entry name" value="TBCC_N"/>
</dbReference>
<dbReference type="Pfam" id="PF07986">
    <property type="entry name" value="TBCC"/>
    <property type="match status" value="2"/>
</dbReference>
<dbReference type="OrthoDB" id="194775at2759"/>
<comment type="subcellular location">
    <subcellularLocation>
        <location evidence="1">Cytoplasm</location>
    </subcellularLocation>
</comment>
<name>A0A8H7DC54_9AGAR</name>
<dbReference type="GO" id="GO:0007023">
    <property type="term" value="P:post-chaperonin tubulin folding pathway"/>
    <property type="evidence" value="ECO:0007669"/>
    <property type="project" value="InterPro"/>
</dbReference>
<evidence type="ECO:0000256" key="3">
    <source>
        <dbReference type="ARBA" id="ARBA00022490"/>
    </source>
</evidence>
<dbReference type="Proteomes" id="UP000623467">
    <property type="component" value="Unassembled WGS sequence"/>
</dbReference>
<dbReference type="PANTHER" id="PTHR15139:SF0">
    <property type="entry name" value="TUBULIN-SPECIFIC CHAPERONE C"/>
    <property type="match status" value="1"/>
</dbReference>
<evidence type="ECO:0000313" key="9">
    <source>
        <dbReference type="Proteomes" id="UP000623467"/>
    </source>
</evidence>
<sequence length="341" mass="37669">MPSALRNAINMSDLTWTFSQSFSAQFQASRAELESRVDLAKSTKVTADVLQTLSLDLATLTKTLSDATGSLPSYDQRQYELQLKGLQKSLEDLRTLIPKSKFAFKRKVPVPSSEAPSSPDPPVIAETTSESQPGSAPTVSTNLTLSSHSNQYLTMASLPCTAQTSDLAISDLDKCIVNLLPDAEDADSGLKISALHIRNLTDTVLLLPAIQGSVLLHDLRRCVVVVGCHQVWFLDNRIIPKLKTRQFRMHTSTHVDVYLSIHSTPIIEHCSQIRFASYPTALRTSEDTSPHVLSVQDFSHIKSTPSPNWSMLAPENQVSKWPIRRTPQEVEDLLDALLPRS</sequence>
<keyword evidence="3" id="KW-0963">Cytoplasm</keyword>
<comment type="subunit">
    <text evidence="5">Supercomplex made of cofactors A to E. Cofactors A and D function by capturing and stabilizing tubulin in a quasi-native conformation. Cofactor E binds to the cofactor D-tubulin complex; interaction with cofactor C then causes the release of tubulin polypeptides that are committed to the native state.</text>
</comment>
<proteinExistence type="inferred from homology"/>
<keyword evidence="9" id="KW-1185">Reference proteome</keyword>
<dbReference type="Pfam" id="PF16752">
    <property type="entry name" value="TBCC_N"/>
    <property type="match status" value="1"/>
</dbReference>
<reference evidence="8" key="1">
    <citation type="submission" date="2020-05" db="EMBL/GenBank/DDBJ databases">
        <title>Mycena genomes resolve the evolution of fungal bioluminescence.</title>
        <authorList>
            <person name="Tsai I.J."/>
        </authorList>
    </citation>
    <scope>NUCLEOTIDE SEQUENCE</scope>
    <source>
        <strain evidence="8">160909Yilan</strain>
    </source>
</reference>
<organism evidence="8 9">
    <name type="scientific">Mycena sanguinolenta</name>
    <dbReference type="NCBI Taxonomy" id="230812"/>
    <lineage>
        <taxon>Eukaryota</taxon>
        <taxon>Fungi</taxon>
        <taxon>Dikarya</taxon>
        <taxon>Basidiomycota</taxon>
        <taxon>Agaricomycotina</taxon>
        <taxon>Agaricomycetes</taxon>
        <taxon>Agaricomycetidae</taxon>
        <taxon>Agaricales</taxon>
        <taxon>Marasmiineae</taxon>
        <taxon>Mycenaceae</taxon>
        <taxon>Mycena</taxon>
    </lineage>
</organism>
<comment type="similarity">
    <text evidence="2">Belongs to the TBCC family.</text>
</comment>
<protein>
    <submittedName>
        <fullName evidence="8">Tubulin-folding cofactor C</fullName>
    </submittedName>
</protein>
<evidence type="ECO:0000256" key="1">
    <source>
        <dbReference type="ARBA" id="ARBA00004496"/>
    </source>
</evidence>
<dbReference type="InterPro" id="IPR016098">
    <property type="entry name" value="CAP/MinC_C"/>
</dbReference>